<organism evidence="2 3">
    <name type="scientific">Tieghemostelium lacteum</name>
    <name type="common">Slime mold</name>
    <name type="synonym">Dictyostelium lacteum</name>
    <dbReference type="NCBI Taxonomy" id="361077"/>
    <lineage>
        <taxon>Eukaryota</taxon>
        <taxon>Amoebozoa</taxon>
        <taxon>Evosea</taxon>
        <taxon>Eumycetozoa</taxon>
        <taxon>Dictyostelia</taxon>
        <taxon>Dictyosteliales</taxon>
        <taxon>Raperosteliaceae</taxon>
        <taxon>Tieghemostelium</taxon>
    </lineage>
</organism>
<dbReference type="Proteomes" id="UP000076078">
    <property type="component" value="Unassembled WGS sequence"/>
</dbReference>
<dbReference type="InParanoid" id="A0A151Z8Q4"/>
<reference evidence="2 3" key="1">
    <citation type="submission" date="2015-12" db="EMBL/GenBank/DDBJ databases">
        <title>Dictyostelia acquired genes for synthesis and detection of signals that induce cell-type specialization by lateral gene transfer from prokaryotes.</title>
        <authorList>
            <person name="Gloeckner G."/>
            <person name="Schaap P."/>
        </authorList>
    </citation>
    <scope>NUCLEOTIDE SEQUENCE [LARGE SCALE GENOMIC DNA]</scope>
    <source>
        <strain evidence="2 3">TK</strain>
    </source>
</reference>
<feature type="compositionally biased region" description="Polar residues" evidence="1">
    <location>
        <begin position="1"/>
        <end position="17"/>
    </location>
</feature>
<evidence type="ECO:0000313" key="2">
    <source>
        <dbReference type="EMBL" id="KYQ90342.1"/>
    </source>
</evidence>
<evidence type="ECO:0000256" key="1">
    <source>
        <dbReference type="SAM" id="MobiDB-lite"/>
    </source>
</evidence>
<protein>
    <submittedName>
        <fullName evidence="2">Uncharacterized protein</fullName>
    </submittedName>
</protein>
<dbReference type="EMBL" id="LODT01000037">
    <property type="protein sequence ID" value="KYQ90342.1"/>
    <property type="molecule type" value="Genomic_DNA"/>
</dbReference>
<accession>A0A151Z8Q4</accession>
<gene>
    <name evidence="2" type="ORF">DLAC_08954</name>
</gene>
<proteinExistence type="predicted"/>
<name>A0A151Z8Q4_TIELA</name>
<comment type="caution">
    <text evidence="2">The sequence shown here is derived from an EMBL/GenBank/DDBJ whole genome shotgun (WGS) entry which is preliminary data.</text>
</comment>
<evidence type="ECO:0000313" key="3">
    <source>
        <dbReference type="Proteomes" id="UP000076078"/>
    </source>
</evidence>
<sequence length="243" mass="28177">MSKNNNKIQPTNFNDTDIPNEHWNNESVQKWCKFIGIPEKDIIIIKNNELDGNWLIFKHQSGNLEKELKDLGVSPSSSVRILTNFNCKQRQQVAQGMVEVFLNDTSPNPIHTFETGISFNDIFRIFKYSHKMIIIGLKKKNSTKDYIVKSPINTPGEYIVLEAPILTINVQYKPFLRSPITKSIEIYPTAKPEDVRKLILNAFEFNHRTTTEDRLLKENHSLVDMNINYLDSHQLYELSIPMV</sequence>
<feature type="region of interest" description="Disordered" evidence="1">
    <location>
        <begin position="1"/>
        <end position="20"/>
    </location>
</feature>
<dbReference type="AlphaFoldDB" id="A0A151Z8Q4"/>
<keyword evidence="3" id="KW-1185">Reference proteome</keyword>